<dbReference type="Proteomes" id="UP001055453">
    <property type="component" value="Chromosome"/>
</dbReference>
<evidence type="ECO:0000313" key="3">
    <source>
        <dbReference type="Proteomes" id="UP001055453"/>
    </source>
</evidence>
<reference evidence="2" key="1">
    <citation type="submission" date="2022-04" db="EMBL/GenBank/DDBJ databases">
        <title>Complete genome sequence of a cyanobacterium, Nostoc sp. SO-36, isolated in Antarctica.</title>
        <authorList>
            <person name="Kanesaki Y."/>
            <person name="Effendi D."/>
            <person name="Sakamoto T."/>
            <person name="Ohtani S."/>
            <person name="Awai K."/>
        </authorList>
    </citation>
    <scope>NUCLEOTIDE SEQUENCE</scope>
    <source>
        <strain evidence="2">SO-36</strain>
    </source>
</reference>
<dbReference type="RefSeq" id="WP_410174660.1">
    <property type="nucleotide sequence ID" value="NZ_AP025732.1"/>
</dbReference>
<dbReference type="Pfam" id="PF01590">
    <property type="entry name" value="GAF"/>
    <property type="match status" value="1"/>
</dbReference>
<organism evidence="2 3">
    <name type="scientific">Nostoc cf. commune SO-36</name>
    <dbReference type="NCBI Taxonomy" id="449208"/>
    <lineage>
        <taxon>Bacteria</taxon>
        <taxon>Bacillati</taxon>
        <taxon>Cyanobacteriota</taxon>
        <taxon>Cyanophyceae</taxon>
        <taxon>Nostocales</taxon>
        <taxon>Nostocaceae</taxon>
        <taxon>Nostoc</taxon>
    </lineage>
</organism>
<gene>
    <name evidence="2" type="ORF">ANSO36C_60580</name>
</gene>
<dbReference type="EMBL" id="AP025732">
    <property type="protein sequence ID" value="BDI20256.1"/>
    <property type="molecule type" value="Genomic_DNA"/>
</dbReference>
<protein>
    <recommendedName>
        <fullName evidence="1">Phytochrome chromophore attachment site domain-containing protein</fullName>
    </recommendedName>
</protein>
<evidence type="ECO:0000313" key="2">
    <source>
        <dbReference type="EMBL" id="BDI20256.1"/>
    </source>
</evidence>
<dbReference type="InterPro" id="IPR016132">
    <property type="entry name" value="Phyto_chromo_attachment"/>
</dbReference>
<dbReference type="Gene3D" id="3.30.450.40">
    <property type="match status" value="1"/>
</dbReference>
<dbReference type="PROSITE" id="PS50046">
    <property type="entry name" value="PHYTOCHROME_2"/>
    <property type="match status" value="1"/>
</dbReference>
<feature type="domain" description="Phytochrome chromophore attachment site" evidence="1">
    <location>
        <begin position="1"/>
        <end position="137"/>
    </location>
</feature>
<proteinExistence type="predicted"/>
<dbReference type="InterPro" id="IPR029016">
    <property type="entry name" value="GAF-like_dom_sf"/>
</dbReference>
<evidence type="ECO:0000259" key="1">
    <source>
        <dbReference type="PROSITE" id="PS50046"/>
    </source>
</evidence>
<name>A0ABN6QAQ5_NOSCO</name>
<dbReference type="SUPFAM" id="SSF55781">
    <property type="entry name" value="GAF domain-like"/>
    <property type="match status" value="1"/>
</dbReference>
<keyword evidence="3" id="KW-1185">Reference proteome</keyword>
<accession>A0ABN6QAQ5</accession>
<dbReference type="InterPro" id="IPR003018">
    <property type="entry name" value="GAF"/>
</dbReference>
<sequence>MVKSFAESIDEQRLPSLLGLRFPVHDIPEAARDMFLLAGQRSIVDVANEKIGLSPLHSKETGKRLKTNIYYRQVDPCHIQYLKAMGVQSSLVVPILHYDPHEQSAKPKLWGLLVSHQTEPREILKREVNVLQQVADQVAIATRSK</sequence>